<gene>
    <name evidence="2" type="ORF">EXIGLDRAFT_716595</name>
</gene>
<dbReference type="AlphaFoldDB" id="A0A165IW72"/>
<evidence type="ECO:0000256" key="1">
    <source>
        <dbReference type="SAM" id="SignalP"/>
    </source>
</evidence>
<keyword evidence="1" id="KW-0732">Signal</keyword>
<feature type="chain" id="PRO_5007859574" description="F-box domain-containing protein" evidence="1">
    <location>
        <begin position="20"/>
        <end position="209"/>
    </location>
</feature>
<sequence length="209" mass="22847">MPKYGALAHLLAAFPAITSLTLDLCCMGGEACGSALLRHDTLRSLHIYEPEGFACDPPLAMAYSFPQLRYAKFELQTPDDTDEVCIEGPMQLLINGLSTLHSLEFDVEIDMAKLLPALRNMPFLESLVCDRGHPDEGFCAALASPSYTGWLCPRLKLVTLRMELAELQECTDAISARNDAQTAGADIARVERLTSLSPEGVVEDVIKFV</sequence>
<reference evidence="2 3" key="1">
    <citation type="journal article" date="2016" name="Mol. Biol. Evol.">
        <title>Comparative Genomics of Early-Diverging Mushroom-Forming Fungi Provides Insights into the Origins of Lignocellulose Decay Capabilities.</title>
        <authorList>
            <person name="Nagy L.G."/>
            <person name="Riley R."/>
            <person name="Tritt A."/>
            <person name="Adam C."/>
            <person name="Daum C."/>
            <person name="Floudas D."/>
            <person name="Sun H."/>
            <person name="Yadav J.S."/>
            <person name="Pangilinan J."/>
            <person name="Larsson K.H."/>
            <person name="Matsuura K."/>
            <person name="Barry K."/>
            <person name="Labutti K."/>
            <person name="Kuo R."/>
            <person name="Ohm R.A."/>
            <person name="Bhattacharya S.S."/>
            <person name="Shirouzu T."/>
            <person name="Yoshinaga Y."/>
            <person name="Martin F.M."/>
            <person name="Grigoriev I.V."/>
            <person name="Hibbett D.S."/>
        </authorList>
    </citation>
    <scope>NUCLEOTIDE SEQUENCE [LARGE SCALE GENOMIC DNA]</scope>
    <source>
        <strain evidence="2 3">HHB12029</strain>
    </source>
</reference>
<dbReference type="InParanoid" id="A0A165IW72"/>
<accession>A0A165IW72</accession>
<dbReference type="Gene3D" id="3.80.10.10">
    <property type="entry name" value="Ribonuclease Inhibitor"/>
    <property type="match status" value="1"/>
</dbReference>
<dbReference type="EMBL" id="KV425981">
    <property type="protein sequence ID" value="KZV93962.1"/>
    <property type="molecule type" value="Genomic_DNA"/>
</dbReference>
<dbReference type="InterPro" id="IPR032675">
    <property type="entry name" value="LRR_dom_sf"/>
</dbReference>
<evidence type="ECO:0000313" key="2">
    <source>
        <dbReference type="EMBL" id="KZV93962.1"/>
    </source>
</evidence>
<proteinExistence type="predicted"/>
<dbReference type="Proteomes" id="UP000077266">
    <property type="component" value="Unassembled WGS sequence"/>
</dbReference>
<feature type="signal peptide" evidence="1">
    <location>
        <begin position="1"/>
        <end position="19"/>
    </location>
</feature>
<evidence type="ECO:0008006" key="4">
    <source>
        <dbReference type="Google" id="ProtNLM"/>
    </source>
</evidence>
<keyword evidence="3" id="KW-1185">Reference proteome</keyword>
<organism evidence="2 3">
    <name type="scientific">Exidia glandulosa HHB12029</name>
    <dbReference type="NCBI Taxonomy" id="1314781"/>
    <lineage>
        <taxon>Eukaryota</taxon>
        <taxon>Fungi</taxon>
        <taxon>Dikarya</taxon>
        <taxon>Basidiomycota</taxon>
        <taxon>Agaricomycotina</taxon>
        <taxon>Agaricomycetes</taxon>
        <taxon>Auriculariales</taxon>
        <taxon>Exidiaceae</taxon>
        <taxon>Exidia</taxon>
    </lineage>
</organism>
<name>A0A165IW72_EXIGL</name>
<evidence type="ECO:0000313" key="3">
    <source>
        <dbReference type="Proteomes" id="UP000077266"/>
    </source>
</evidence>
<protein>
    <recommendedName>
        <fullName evidence="4">F-box domain-containing protein</fullName>
    </recommendedName>
</protein>